<dbReference type="OrthoDB" id="298012at2759"/>
<dbReference type="GO" id="GO:0051287">
    <property type="term" value="F:NAD binding"/>
    <property type="evidence" value="ECO:0007669"/>
    <property type="project" value="InterPro"/>
</dbReference>
<evidence type="ECO:0000313" key="5">
    <source>
        <dbReference type="Proteomes" id="UP000272025"/>
    </source>
</evidence>
<dbReference type="EMBL" id="ML119062">
    <property type="protein sequence ID" value="ROT35192.1"/>
    <property type="molecule type" value="Genomic_DNA"/>
</dbReference>
<sequence>MEDAPDLSYIHFCSSGTDHIVQHPVYTQSSVLMTTSRGIAGPPIAEWVVMTALVHCHKYNYSRELHLKRQWSSGADFMSCRDVVGQRIGIVGYGGIGRHVARIAKAMAMDVYAFTATPRETPEQRRDTGYTVPNTGDPDGSIPTRWFSGLDKPSFHEFLRQDLDIVVLCLPLTPQTRHILSTAEFEILSRRQSFVSNISRGETIDQTALIAALETGQLRGAALDVTDPEPLPADSPLWTAPNIIISPHMSGLIANYGDRTIDVLELNLERKSRGEPMVNVIQRGKGY</sequence>
<evidence type="ECO:0000256" key="1">
    <source>
        <dbReference type="ARBA" id="ARBA00023002"/>
    </source>
</evidence>
<protein>
    <submittedName>
        <fullName evidence="4">2-hydroxyacid dehydrogenase</fullName>
    </submittedName>
</protein>
<dbReference type="Gene3D" id="3.40.50.720">
    <property type="entry name" value="NAD(P)-binding Rossmann-like Domain"/>
    <property type="match status" value="2"/>
</dbReference>
<dbReference type="Pfam" id="PF02826">
    <property type="entry name" value="2-Hacid_dh_C"/>
    <property type="match status" value="2"/>
</dbReference>
<dbReference type="Proteomes" id="UP000272025">
    <property type="component" value="Unassembled WGS sequence"/>
</dbReference>
<feature type="domain" description="D-isomer specific 2-hydroxyacid dehydrogenase NAD-binding" evidence="3">
    <location>
        <begin position="50"/>
        <end position="123"/>
    </location>
</feature>
<dbReference type="InterPro" id="IPR036291">
    <property type="entry name" value="NAD(P)-bd_dom_sf"/>
</dbReference>
<dbReference type="GeneID" id="39579399"/>
<dbReference type="SUPFAM" id="SSF51735">
    <property type="entry name" value="NAD(P)-binding Rossmann-fold domains"/>
    <property type="match status" value="1"/>
</dbReference>
<feature type="domain" description="D-isomer specific 2-hydroxyacid dehydrogenase NAD-binding" evidence="3">
    <location>
        <begin position="153"/>
        <end position="250"/>
    </location>
</feature>
<dbReference type="InterPro" id="IPR006140">
    <property type="entry name" value="D-isomer_DH_NAD-bd"/>
</dbReference>
<accession>A0A3N2PKZ7</accession>
<reference evidence="4 5" key="1">
    <citation type="journal article" date="2018" name="Mol. Ecol.">
        <title>The obligate alkalophilic soda-lake fungus Sodiomyces alkalinus has shifted to a protein diet.</title>
        <authorList>
            <person name="Grum-Grzhimaylo A.A."/>
            <person name="Falkoski D.L."/>
            <person name="van den Heuvel J."/>
            <person name="Valero-Jimenez C.A."/>
            <person name="Min B."/>
            <person name="Choi I.G."/>
            <person name="Lipzen A."/>
            <person name="Daum C.G."/>
            <person name="Aanen D.K."/>
            <person name="Tsang A."/>
            <person name="Henrissat B."/>
            <person name="Bilanenko E.N."/>
            <person name="de Vries R.P."/>
            <person name="van Kan J.A.L."/>
            <person name="Grigoriev I.V."/>
            <person name="Debets A.J.M."/>
        </authorList>
    </citation>
    <scope>NUCLEOTIDE SEQUENCE [LARGE SCALE GENOMIC DNA]</scope>
    <source>
        <strain evidence="4 5">F11</strain>
    </source>
</reference>
<dbReference type="InterPro" id="IPR029752">
    <property type="entry name" value="D-isomer_DH_CS1"/>
</dbReference>
<organism evidence="4 5">
    <name type="scientific">Sodiomyces alkalinus (strain CBS 110278 / VKM F-3762 / F11)</name>
    <name type="common">Alkaliphilic filamentous fungus</name>
    <dbReference type="NCBI Taxonomy" id="1314773"/>
    <lineage>
        <taxon>Eukaryota</taxon>
        <taxon>Fungi</taxon>
        <taxon>Dikarya</taxon>
        <taxon>Ascomycota</taxon>
        <taxon>Pezizomycotina</taxon>
        <taxon>Sordariomycetes</taxon>
        <taxon>Hypocreomycetidae</taxon>
        <taxon>Glomerellales</taxon>
        <taxon>Plectosphaerellaceae</taxon>
        <taxon>Sodiomyces</taxon>
    </lineage>
</organism>
<dbReference type="RefSeq" id="XP_028462998.1">
    <property type="nucleotide sequence ID" value="XM_028610921.1"/>
</dbReference>
<keyword evidence="5" id="KW-1185">Reference proteome</keyword>
<dbReference type="PROSITE" id="PS00065">
    <property type="entry name" value="D_2_HYDROXYACID_DH_1"/>
    <property type="match status" value="1"/>
</dbReference>
<evidence type="ECO:0000259" key="3">
    <source>
        <dbReference type="Pfam" id="PF02826"/>
    </source>
</evidence>
<gene>
    <name evidence="4" type="ORF">SODALDRAFT_329379</name>
</gene>
<evidence type="ECO:0000256" key="2">
    <source>
        <dbReference type="ARBA" id="ARBA00023027"/>
    </source>
</evidence>
<name>A0A3N2PKZ7_SODAK</name>
<evidence type="ECO:0000313" key="4">
    <source>
        <dbReference type="EMBL" id="ROT35192.1"/>
    </source>
</evidence>
<dbReference type="GO" id="GO:0016491">
    <property type="term" value="F:oxidoreductase activity"/>
    <property type="evidence" value="ECO:0007669"/>
    <property type="project" value="UniProtKB-KW"/>
</dbReference>
<keyword evidence="2" id="KW-0520">NAD</keyword>
<keyword evidence="1" id="KW-0560">Oxidoreductase</keyword>
<dbReference type="PANTHER" id="PTHR43333">
    <property type="entry name" value="2-HACID_DH_C DOMAIN-CONTAINING PROTEIN"/>
    <property type="match status" value="1"/>
</dbReference>
<proteinExistence type="predicted"/>
<dbReference type="PANTHER" id="PTHR43333:SF1">
    <property type="entry name" value="D-ISOMER SPECIFIC 2-HYDROXYACID DEHYDROGENASE NAD-BINDING DOMAIN-CONTAINING PROTEIN"/>
    <property type="match status" value="1"/>
</dbReference>
<dbReference type="STRING" id="1314773.A0A3N2PKZ7"/>
<dbReference type="AlphaFoldDB" id="A0A3N2PKZ7"/>